<dbReference type="Gene3D" id="1.10.10.60">
    <property type="entry name" value="Homeodomain-like"/>
    <property type="match status" value="1"/>
</dbReference>
<dbReference type="SMART" id="SM00342">
    <property type="entry name" value="HTH_ARAC"/>
    <property type="match status" value="1"/>
</dbReference>
<dbReference type="Pfam" id="PF12833">
    <property type="entry name" value="HTH_18"/>
    <property type="match status" value="1"/>
</dbReference>
<keyword evidence="3" id="KW-1185">Reference proteome</keyword>
<accession>A0A4R6WP24</accession>
<organism evidence="2 3">
    <name type="scientific">Sphingobacterium yanglingense</name>
    <dbReference type="NCBI Taxonomy" id="1437280"/>
    <lineage>
        <taxon>Bacteria</taxon>
        <taxon>Pseudomonadati</taxon>
        <taxon>Bacteroidota</taxon>
        <taxon>Sphingobacteriia</taxon>
        <taxon>Sphingobacteriales</taxon>
        <taxon>Sphingobacteriaceae</taxon>
        <taxon>Sphingobacterium</taxon>
    </lineage>
</organism>
<dbReference type="Proteomes" id="UP000295292">
    <property type="component" value="Unassembled WGS sequence"/>
</dbReference>
<proteinExistence type="predicted"/>
<sequence>MEKTYELLLGPGTDGIPNPPYTASHLIRHADCQYWTVAEGCIFEQCFDGRYAYLYYYEYWLDRSTDIPVQINKGDLHLLYTLLSDGEIHVVAQSLQTNLHTQSGEGAYYYLSQGTYNLRIPPGHHILIGFILDAGLFRPPANKSFTFLDSLLKAKKDQAPHALQSKRFRAGELTTRYLKLLFKKINPYTLDNEHILLRHLIFLINLSRFKFLDHAERQNDEHTLVYQARQLLELLIIQQGAQAQLKDIAQVLHIGVVQLRRLHRHQYGYSLQQYRNELLLDLIRSSLPENDKLIATAIQVGFSGLSEMGRFIRTHTGLSSQQFKAQIKNKKINLP</sequence>
<dbReference type="AlphaFoldDB" id="A0A4R6WP24"/>
<protein>
    <submittedName>
        <fullName evidence="2">AraC-like DNA-binding protein</fullName>
    </submittedName>
</protein>
<dbReference type="OrthoDB" id="696490at2"/>
<dbReference type="PROSITE" id="PS01124">
    <property type="entry name" value="HTH_ARAC_FAMILY_2"/>
    <property type="match status" value="1"/>
</dbReference>
<dbReference type="GO" id="GO:0043565">
    <property type="term" value="F:sequence-specific DNA binding"/>
    <property type="evidence" value="ECO:0007669"/>
    <property type="project" value="InterPro"/>
</dbReference>
<evidence type="ECO:0000313" key="2">
    <source>
        <dbReference type="EMBL" id="TDQ81080.1"/>
    </source>
</evidence>
<dbReference type="InterPro" id="IPR018060">
    <property type="entry name" value="HTH_AraC"/>
</dbReference>
<gene>
    <name evidence="2" type="ORF">CLV99_0455</name>
</gene>
<dbReference type="EMBL" id="SNYV01000005">
    <property type="protein sequence ID" value="TDQ81080.1"/>
    <property type="molecule type" value="Genomic_DNA"/>
</dbReference>
<keyword evidence="2" id="KW-0238">DNA-binding</keyword>
<evidence type="ECO:0000259" key="1">
    <source>
        <dbReference type="PROSITE" id="PS01124"/>
    </source>
</evidence>
<evidence type="ECO:0000313" key="3">
    <source>
        <dbReference type="Proteomes" id="UP000295292"/>
    </source>
</evidence>
<feature type="domain" description="HTH araC/xylS-type" evidence="1">
    <location>
        <begin position="226"/>
        <end position="326"/>
    </location>
</feature>
<name>A0A4R6WP24_9SPHI</name>
<dbReference type="RefSeq" id="WP_133582857.1">
    <property type="nucleotide sequence ID" value="NZ_SNYV01000005.1"/>
</dbReference>
<reference evidence="2 3" key="1">
    <citation type="submission" date="2019-03" db="EMBL/GenBank/DDBJ databases">
        <title>Genomic Encyclopedia of Archaeal and Bacterial Type Strains, Phase II (KMG-II): from individual species to whole genera.</title>
        <authorList>
            <person name="Goeker M."/>
        </authorList>
    </citation>
    <scope>NUCLEOTIDE SEQUENCE [LARGE SCALE GENOMIC DNA]</scope>
    <source>
        <strain evidence="2 3">DSM 28353</strain>
    </source>
</reference>
<dbReference type="GO" id="GO:0003700">
    <property type="term" value="F:DNA-binding transcription factor activity"/>
    <property type="evidence" value="ECO:0007669"/>
    <property type="project" value="InterPro"/>
</dbReference>
<comment type="caution">
    <text evidence="2">The sequence shown here is derived from an EMBL/GenBank/DDBJ whole genome shotgun (WGS) entry which is preliminary data.</text>
</comment>